<dbReference type="EC" id="7.2.1.1" evidence="16 17"/>
<dbReference type="GO" id="GO:0016655">
    <property type="term" value="F:oxidoreductase activity, acting on NAD(P)H, quinone or similar compound as acceptor"/>
    <property type="evidence" value="ECO:0007669"/>
    <property type="project" value="UniProtKB-UniRule"/>
</dbReference>
<feature type="modified residue" description="FMN phosphoryl threonine" evidence="16">
    <location>
        <position position="233"/>
    </location>
</feature>
<evidence type="ECO:0000256" key="7">
    <source>
        <dbReference type="ARBA" id="ARBA00022692"/>
    </source>
</evidence>
<comment type="subcellular location">
    <subcellularLocation>
        <location evidence="16">Cell membrane</location>
        <topology evidence="16">Single-pass membrane protein</topology>
    </subcellularLocation>
</comment>
<keyword evidence="14 16" id="KW-0472">Membrane</keyword>
<comment type="caution">
    <text evidence="19">The sequence shown here is derived from an EMBL/GenBank/DDBJ whole genome shotgun (WGS) entry which is preliminary data.</text>
</comment>
<evidence type="ECO:0000256" key="16">
    <source>
        <dbReference type="HAMAP-Rule" id="MF_00427"/>
    </source>
</evidence>
<name>A0A5C8Z8V7_9GAMM</name>
<evidence type="ECO:0000256" key="10">
    <source>
        <dbReference type="ARBA" id="ARBA00023027"/>
    </source>
</evidence>
<keyword evidence="8 16" id="KW-1278">Translocase</keyword>
<sequence>MLKGDWLVAKNKDSILYVFTVAFSVCLVCAVAVASAAVGLRSLQERNKELDLKSNILAAAGLLQEGVSVEEAFSQIETRLVNIDTGKFSDEFDVDTFDPVAAVRDPAITTALSKEEDIAAIKRRENYTEVYLVLNSEGGIETLILPIRGYGLWSTLWGFIALESDLNTVAGLGFYSHTETPGLGGEVDNPAWKAQWPGKEILNESGELAIEVTKGGNADPNSSYQVDGLSGATLTTKGVNNLVRFWLGEDGFQPFINNLKAGGA</sequence>
<keyword evidence="20" id="KW-1185">Reference proteome</keyword>
<keyword evidence="12 16" id="KW-0406">Ion transport</keyword>
<evidence type="ECO:0000313" key="19">
    <source>
        <dbReference type="EMBL" id="TXR53591.1"/>
    </source>
</evidence>
<organism evidence="19 20">
    <name type="scientific">Reinekea thalattae</name>
    <dbReference type="NCBI Taxonomy" id="2593301"/>
    <lineage>
        <taxon>Bacteria</taxon>
        <taxon>Pseudomonadati</taxon>
        <taxon>Pseudomonadota</taxon>
        <taxon>Gammaproteobacteria</taxon>
        <taxon>Oceanospirillales</taxon>
        <taxon>Saccharospirillaceae</taxon>
        <taxon>Reinekea</taxon>
    </lineage>
</organism>
<keyword evidence="11 16" id="KW-0915">Sodium</keyword>
<comment type="catalytic activity">
    <reaction evidence="16 17">
        <text>a ubiquinone + n Na(+)(in) + NADH + H(+) = a ubiquinol + n Na(+)(out) + NAD(+)</text>
        <dbReference type="Rhea" id="RHEA:47748"/>
        <dbReference type="Rhea" id="RHEA-COMP:9565"/>
        <dbReference type="Rhea" id="RHEA-COMP:9566"/>
        <dbReference type="ChEBI" id="CHEBI:15378"/>
        <dbReference type="ChEBI" id="CHEBI:16389"/>
        <dbReference type="ChEBI" id="CHEBI:17976"/>
        <dbReference type="ChEBI" id="CHEBI:29101"/>
        <dbReference type="ChEBI" id="CHEBI:57540"/>
        <dbReference type="ChEBI" id="CHEBI:57945"/>
        <dbReference type="EC" id="7.2.1.1"/>
    </reaction>
</comment>
<evidence type="ECO:0000256" key="4">
    <source>
        <dbReference type="ARBA" id="ARBA00022553"/>
    </source>
</evidence>
<keyword evidence="5 16" id="KW-0285">Flavoprotein</keyword>
<dbReference type="Proteomes" id="UP000321764">
    <property type="component" value="Unassembled WGS sequence"/>
</dbReference>
<keyword evidence="1 16" id="KW-0813">Transport</keyword>
<evidence type="ECO:0000259" key="18">
    <source>
        <dbReference type="SMART" id="SM00900"/>
    </source>
</evidence>
<dbReference type="PANTHER" id="PTHR37838">
    <property type="entry name" value="NA(+)-TRANSLOCATING NADH-QUINONE REDUCTASE SUBUNIT C"/>
    <property type="match status" value="1"/>
</dbReference>
<dbReference type="GO" id="GO:0006814">
    <property type="term" value="P:sodium ion transport"/>
    <property type="evidence" value="ECO:0007669"/>
    <property type="project" value="UniProtKB-UniRule"/>
</dbReference>
<evidence type="ECO:0000256" key="8">
    <source>
        <dbReference type="ARBA" id="ARBA00022967"/>
    </source>
</evidence>
<evidence type="ECO:0000256" key="14">
    <source>
        <dbReference type="ARBA" id="ARBA00023136"/>
    </source>
</evidence>
<keyword evidence="2 16" id="KW-1003">Cell membrane</keyword>
<keyword evidence="13 16" id="KW-0830">Ubiquinone</keyword>
<comment type="cofactor">
    <cofactor evidence="16 17">
        <name>FMN</name>
        <dbReference type="ChEBI" id="CHEBI:58210"/>
    </cofactor>
</comment>
<keyword evidence="4 16" id="KW-0597">Phosphoprotein</keyword>
<accession>A0A5C8Z8V7</accession>
<dbReference type="AlphaFoldDB" id="A0A5C8Z8V7"/>
<dbReference type="EMBL" id="VKAD01000001">
    <property type="protein sequence ID" value="TXR53591.1"/>
    <property type="molecule type" value="Genomic_DNA"/>
</dbReference>
<reference evidence="19 20" key="1">
    <citation type="submission" date="2019-07" db="EMBL/GenBank/DDBJ databases">
        <title>Reinekea sp. strain SSH23 genome sequencing and assembly.</title>
        <authorList>
            <person name="Kim I."/>
        </authorList>
    </citation>
    <scope>NUCLEOTIDE SEQUENCE [LARGE SCALE GENOMIC DNA]</scope>
    <source>
        <strain evidence="19 20">SSH23</strain>
    </source>
</reference>
<dbReference type="PANTHER" id="PTHR37838:SF1">
    <property type="entry name" value="NA(+)-TRANSLOCATING NADH-QUINONE REDUCTASE SUBUNIT C"/>
    <property type="match status" value="1"/>
</dbReference>
<evidence type="ECO:0000256" key="9">
    <source>
        <dbReference type="ARBA" id="ARBA00022989"/>
    </source>
</evidence>
<dbReference type="NCBIfam" id="TIGR01938">
    <property type="entry name" value="nqrC"/>
    <property type="match status" value="1"/>
</dbReference>
<evidence type="ECO:0000256" key="5">
    <source>
        <dbReference type="ARBA" id="ARBA00022630"/>
    </source>
</evidence>
<dbReference type="NCBIfam" id="NF003749">
    <property type="entry name" value="PRK05346.1-5"/>
    <property type="match status" value="1"/>
</dbReference>
<evidence type="ECO:0000256" key="11">
    <source>
        <dbReference type="ARBA" id="ARBA00023053"/>
    </source>
</evidence>
<comment type="function">
    <text evidence="16">NQR complex catalyzes the reduction of ubiquinone-1 to ubiquinol by two successive reactions, coupled with the transport of Na(+) ions from the cytoplasm to the periplasm. NqrA to NqrE are probably involved in the second step, the conversion of ubisemiquinone to ubiquinol.</text>
</comment>
<dbReference type="HAMAP" id="MF_00427">
    <property type="entry name" value="NqrC"/>
    <property type="match status" value="1"/>
</dbReference>
<keyword evidence="10 16" id="KW-0520">NAD</keyword>
<comment type="subunit">
    <text evidence="16 17">Composed of six subunits; NqrA, NqrB, NqrC, NqrD, NqrE and NqrF.</text>
</comment>
<gene>
    <name evidence="16" type="primary">nqrC</name>
    <name evidence="19" type="ORF">FME95_03230</name>
</gene>
<evidence type="ECO:0000256" key="17">
    <source>
        <dbReference type="PIRNR" id="PIRNR009437"/>
    </source>
</evidence>
<comment type="caution">
    <text evidence="16">Lacks conserved residue(s) required for the propagation of feature annotation.</text>
</comment>
<evidence type="ECO:0000256" key="12">
    <source>
        <dbReference type="ARBA" id="ARBA00023065"/>
    </source>
</evidence>
<keyword evidence="6 16" id="KW-0288">FMN</keyword>
<dbReference type="SMART" id="SM00900">
    <property type="entry name" value="FMN_bind"/>
    <property type="match status" value="1"/>
</dbReference>
<dbReference type="OrthoDB" id="9786835at2"/>
<keyword evidence="15 16" id="KW-0739">Sodium transport</keyword>
<dbReference type="InterPro" id="IPR007329">
    <property type="entry name" value="FMN-bd"/>
</dbReference>
<proteinExistence type="inferred from homology"/>
<dbReference type="GO" id="GO:0005886">
    <property type="term" value="C:plasma membrane"/>
    <property type="evidence" value="ECO:0007669"/>
    <property type="project" value="UniProtKB-SubCell"/>
</dbReference>
<evidence type="ECO:0000256" key="2">
    <source>
        <dbReference type="ARBA" id="ARBA00022475"/>
    </source>
</evidence>
<keyword evidence="9 16" id="KW-1133">Transmembrane helix</keyword>
<evidence type="ECO:0000313" key="20">
    <source>
        <dbReference type="Proteomes" id="UP000321764"/>
    </source>
</evidence>
<dbReference type="InterPro" id="IPR010204">
    <property type="entry name" value="NqrC"/>
</dbReference>
<evidence type="ECO:0000256" key="6">
    <source>
        <dbReference type="ARBA" id="ARBA00022643"/>
    </source>
</evidence>
<keyword evidence="3" id="KW-0997">Cell inner membrane</keyword>
<comment type="similarity">
    <text evidence="16 17">Belongs to the NqrC family.</text>
</comment>
<evidence type="ECO:0000256" key="3">
    <source>
        <dbReference type="ARBA" id="ARBA00022519"/>
    </source>
</evidence>
<evidence type="ECO:0000256" key="15">
    <source>
        <dbReference type="ARBA" id="ARBA00023201"/>
    </source>
</evidence>
<dbReference type="GO" id="GO:0010181">
    <property type="term" value="F:FMN binding"/>
    <property type="evidence" value="ECO:0007669"/>
    <property type="project" value="UniProtKB-UniRule"/>
</dbReference>
<evidence type="ECO:0000256" key="1">
    <source>
        <dbReference type="ARBA" id="ARBA00022448"/>
    </source>
</evidence>
<keyword evidence="7 16" id="KW-0812">Transmembrane</keyword>
<dbReference type="PIRSF" id="PIRSF009437">
    <property type="entry name" value="NQR-1_subunit_C"/>
    <property type="match status" value="1"/>
</dbReference>
<evidence type="ECO:0000256" key="13">
    <source>
        <dbReference type="ARBA" id="ARBA00023075"/>
    </source>
</evidence>
<protein>
    <recommendedName>
        <fullName evidence="16 17">Na(+)-translocating NADH-quinone reductase subunit C</fullName>
        <shortName evidence="16 17">Na(+)-NQR subunit C</shortName>
        <shortName evidence="16 17">Na(+)-translocating NQR subunit C</shortName>
        <ecNumber evidence="16 17">7.2.1.1</ecNumber>
    </recommendedName>
    <alternativeName>
        <fullName evidence="16 17">NQR complex subunit C</fullName>
    </alternativeName>
    <alternativeName>
        <fullName evidence="16 17">NQR-1 subunit C</fullName>
    </alternativeName>
</protein>
<feature type="domain" description="FMN-binding" evidence="18">
    <location>
        <begin position="151"/>
        <end position="250"/>
    </location>
</feature>
<dbReference type="Pfam" id="PF04205">
    <property type="entry name" value="FMN_bind"/>
    <property type="match status" value="1"/>
</dbReference>
<feature type="transmembrane region" description="Helical" evidence="16">
    <location>
        <begin position="15"/>
        <end position="40"/>
    </location>
</feature>